<evidence type="ECO:0000256" key="5">
    <source>
        <dbReference type="ARBA" id="ARBA00013063"/>
    </source>
</evidence>
<evidence type="ECO:0000256" key="7">
    <source>
        <dbReference type="ARBA" id="ARBA00023277"/>
    </source>
</evidence>
<evidence type="ECO:0000256" key="2">
    <source>
        <dbReference type="ARBA" id="ARBA00004736"/>
    </source>
</evidence>
<dbReference type="Pfam" id="PF01081">
    <property type="entry name" value="Aldolase"/>
    <property type="match status" value="1"/>
</dbReference>
<protein>
    <recommendedName>
        <fullName evidence="5">2-dehydro-3-deoxy-phosphogluconate aldolase</fullName>
        <ecNumber evidence="5">4.1.2.14</ecNumber>
    </recommendedName>
</protein>
<dbReference type="InterPro" id="IPR013785">
    <property type="entry name" value="Aldolase_TIM"/>
</dbReference>
<reference evidence="8" key="1">
    <citation type="submission" date="2018-06" db="EMBL/GenBank/DDBJ databases">
        <authorList>
            <person name="Zhirakovskaya E."/>
        </authorList>
    </citation>
    <scope>NUCLEOTIDE SEQUENCE</scope>
</reference>
<dbReference type="EMBL" id="UOEM01000096">
    <property type="protein sequence ID" value="VAW16283.1"/>
    <property type="molecule type" value="Genomic_DNA"/>
</dbReference>
<dbReference type="InterPro" id="IPR000887">
    <property type="entry name" value="Aldlse_KDPG_KHG"/>
</dbReference>
<dbReference type="SUPFAM" id="SSF51569">
    <property type="entry name" value="Aldolase"/>
    <property type="match status" value="1"/>
</dbReference>
<comment type="catalytic activity">
    <reaction evidence="1">
        <text>2-dehydro-3-deoxy-6-phospho-D-gluconate = D-glyceraldehyde 3-phosphate + pyruvate</text>
        <dbReference type="Rhea" id="RHEA:17089"/>
        <dbReference type="ChEBI" id="CHEBI:15361"/>
        <dbReference type="ChEBI" id="CHEBI:57569"/>
        <dbReference type="ChEBI" id="CHEBI:59776"/>
        <dbReference type="EC" id="4.1.2.14"/>
    </reaction>
</comment>
<dbReference type="AlphaFoldDB" id="A0A3B0TJC6"/>
<evidence type="ECO:0000256" key="6">
    <source>
        <dbReference type="ARBA" id="ARBA00023239"/>
    </source>
</evidence>
<dbReference type="NCBIfam" id="NF004325">
    <property type="entry name" value="PRK05718.1"/>
    <property type="match status" value="1"/>
</dbReference>
<dbReference type="PANTHER" id="PTHR30246:SF1">
    <property type="entry name" value="2-DEHYDRO-3-DEOXY-6-PHOSPHOGALACTONATE ALDOLASE-RELATED"/>
    <property type="match status" value="1"/>
</dbReference>
<comment type="similarity">
    <text evidence="3">Belongs to the KHG/KDPG aldolase family.</text>
</comment>
<sequence length="215" mass="21515">MSMMEQKQARIEATLKLAPVVPVLVVDDASTAVPLAQALVRGGLKAIEVTLRTSAALDAIALVAAEVEGAVPGVGTVLTAGQFDAAARAGAKFAVSPGGAPELFDAAENSDIPLLPGAATASEVMAALERGYRFQKFFPAGQAGGAAYLKALASPLQSVKFCPTGGVNLANAPDYLGLGNVICVGGSWVAPKAMVAAGDWDGIEALARQAAALGG</sequence>
<evidence type="ECO:0000256" key="3">
    <source>
        <dbReference type="ARBA" id="ARBA00006906"/>
    </source>
</evidence>
<dbReference type="CDD" id="cd00452">
    <property type="entry name" value="KDPG_aldolase"/>
    <property type="match status" value="1"/>
</dbReference>
<comment type="subunit">
    <text evidence="4">Homotrimer.</text>
</comment>
<proteinExistence type="inferred from homology"/>
<dbReference type="PROSITE" id="PS00159">
    <property type="entry name" value="ALDOLASE_KDPG_KHG_1"/>
    <property type="match status" value="1"/>
</dbReference>
<accession>A0A3B0TJC6</accession>
<gene>
    <name evidence="8" type="ORF">MNBD_ALPHA09-2299</name>
</gene>
<evidence type="ECO:0000313" key="8">
    <source>
        <dbReference type="EMBL" id="VAW16283.1"/>
    </source>
</evidence>
<dbReference type="GO" id="GO:0008675">
    <property type="term" value="F:2-dehydro-3-deoxy-phosphogluconate aldolase activity"/>
    <property type="evidence" value="ECO:0007669"/>
    <property type="project" value="UniProtKB-EC"/>
</dbReference>
<keyword evidence="7" id="KW-0119">Carbohydrate metabolism</keyword>
<dbReference type="NCBIfam" id="TIGR01182">
    <property type="entry name" value="eda"/>
    <property type="match status" value="1"/>
</dbReference>
<dbReference type="Gene3D" id="3.20.20.70">
    <property type="entry name" value="Aldolase class I"/>
    <property type="match status" value="1"/>
</dbReference>
<keyword evidence="6 8" id="KW-0456">Lyase</keyword>
<evidence type="ECO:0000256" key="4">
    <source>
        <dbReference type="ARBA" id="ARBA00011233"/>
    </source>
</evidence>
<comment type="pathway">
    <text evidence="2">Carbohydrate acid metabolism; 2-dehydro-3-deoxy-D-gluconate degradation; D-glyceraldehyde 3-phosphate and pyruvate from 2-dehydro-3-deoxy-D-gluconate: step 2/2.</text>
</comment>
<name>A0A3B0TJC6_9ZZZZ</name>
<dbReference type="InterPro" id="IPR031337">
    <property type="entry name" value="KDPG/KHG_AS_1"/>
</dbReference>
<evidence type="ECO:0000256" key="1">
    <source>
        <dbReference type="ARBA" id="ARBA00000654"/>
    </source>
</evidence>
<organism evidence="8">
    <name type="scientific">hydrothermal vent metagenome</name>
    <dbReference type="NCBI Taxonomy" id="652676"/>
    <lineage>
        <taxon>unclassified sequences</taxon>
        <taxon>metagenomes</taxon>
        <taxon>ecological metagenomes</taxon>
    </lineage>
</organism>
<dbReference type="PANTHER" id="PTHR30246">
    <property type="entry name" value="2-KETO-3-DEOXY-6-PHOSPHOGLUCONATE ALDOLASE"/>
    <property type="match status" value="1"/>
</dbReference>
<dbReference type="EC" id="4.1.2.14" evidence="5"/>